<dbReference type="GeneID" id="44797339"/>
<protein>
    <recommendedName>
        <fullName evidence="4">NADH-ubiquinone oxidoreductase chain 6</fullName>
        <ecNumber evidence="3">7.1.1.2</ecNumber>
    </recommendedName>
    <alternativeName>
        <fullName evidence="14">NADH dehydrogenase subunit 6</fullName>
    </alternativeName>
</protein>
<dbReference type="PANTHER" id="PTHR11435:SF1">
    <property type="entry name" value="NADH-UBIQUINONE OXIDOREDUCTASE CHAIN 6"/>
    <property type="match status" value="1"/>
</dbReference>
<dbReference type="EMBL" id="MN083175">
    <property type="protein sequence ID" value="QID03652.1"/>
    <property type="molecule type" value="Genomic_DNA"/>
</dbReference>
<keyword evidence="10 16" id="KW-1133">Transmembrane helix</keyword>
<evidence type="ECO:0000256" key="15">
    <source>
        <dbReference type="ARBA" id="ARBA00049551"/>
    </source>
</evidence>
<evidence type="ECO:0000256" key="3">
    <source>
        <dbReference type="ARBA" id="ARBA00012944"/>
    </source>
</evidence>
<dbReference type="EC" id="7.1.1.2" evidence="3"/>
<evidence type="ECO:0000256" key="2">
    <source>
        <dbReference type="ARBA" id="ARBA00005698"/>
    </source>
</evidence>
<comment type="catalytic activity">
    <reaction evidence="15">
        <text>a ubiquinone + NADH + 5 H(+)(in) = a ubiquinol + NAD(+) + 4 H(+)(out)</text>
        <dbReference type="Rhea" id="RHEA:29091"/>
        <dbReference type="Rhea" id="RHEA-COMP:9565"/>
        <dbReference type="Rhea" id="RHEA-COMP:9566"/>
        <dbReference type="ChEBI" id="CHEBI:15378"/>
        <dbReference type="ChEBI" id="CHEBI:16389"/>
        <dbReference type="ChEBI" id="CHEBI:17976"/>
        <dbReference type="ChEBI" id="CHEBI:57540"/>
        <dbReference type="ChEBI" id="CHEBI:57945"/>
        <dbReference type="EC" id="7.1.1.2"/>
    </reaction>
</comment>
<keyword evidence="8" id="KW-1278">Translocase</keyword>
<feature type="transmembrane region" description="Helical" evidence="16">
    <location>
        <begin position="79"/>
        <end position="97"/>
    </location>
</feature>
<dbReference type="GO" id="GO:0031966">
    <property type="term" value="C:mitochondrial membrane"/>
    <property type="evidence" value="ECO:0007669"/>
    <property type="project" value="UniProtKB-SubCell"/>
</dbReference>
<keyword evidence="5" id="KW-0813">Transport</keyword>
<evidence type="ECO:0000256" key="12">
    <source>
        <dbReference type="ARBA" id="ARBA00023128"/>
    </source>
</evidence>
<comment type="similarity">
    <text evidence="2">Belongs to the complex I subunit 6 family.</text>
</comment>
<dbReference type="PANTHER" id="PTHR11435">
    <property type="entry name" value="NADH UBIQUINONE OXIDOREDUCTASE SUBUNIT ND6"/>
    <property type="match status" value="1"/>
</dbReference>
<keyword evidence="7 16" id="KW-0812">Transmembrane</keyword>
<proteinExistence type="inferred from homology"/>
<dbReference type="InterPro" id="IPR050269">
    <property type="entry name" value="ComplexI_Subunit6"/>
</dbReference>
<sequence length="164" mass="19223">MKIIVMMSTLLNMMFMNTKQPMKMVIIILMQTMMTTFMMSMKTKSSWFSYMLMIIFIGGMMVLFIYITSITPNEQMKSNITFIMVTTLVISSMILITKTPNFTNNETSLMYNMYNLKPEQLMLNKMFNMPMYTLSITMMIYLFIALIAVNKISNMKKGPLRKMN</sequence>
<comment type="subcellular location">
    <subcellularLocation>
        <location evidence="1">Mitochondrion membrane</location>
        <topology evidence="1">Multi-pass membrane protein</topology>
    </subcellularLocation>
</comment>
<evidence type="ECO:0000256" key="1">
    <source>
        <dbReference type="ARBA" id="ARBA00004225"/>
    </source>
</evidence>
<evidence type="ECO:0000313" key="17">
    <source>
        <dbReference type="EMBL" id="QID03652.1"/>
    </source>
</evidence>
<accession>A0A6G6A774</accession>
<keyword evidence="9" id="KW-0249">Electron transport</keyword>
<evidence type="ECO:0000256" key="8">
    <source>
        <dbReference type="ARBA" id="ARBA00022967"/>
    </source>
</evidence>
<evidence type="ECO:0000256" key="13">
    <source>
        <dbReference type="ARBA" id="ARBA00023136"/>
    </source>
</evidence>
<keyword evidence="11" id="KW-0520">NAD</keyword>
<keyword evidence="12 17" id="KW-0496">Mitochondrion</keyword>
<gene>
    <name evidence="17" type="primary">ND6</name>
</gene>
<evidence type="ECO:0000256" key="4">
    <source>
        <dbReference type="ARBA" id="ARBA00021095"/>
    </source>
</evidence>
<dbReference type="AlphaFoldDB" id="A0A6G6A774"/>
<evidence type="ECO:0000256" key="10">
    <source>
        <dbReference type="ARBA" id="ARBA00022989"/>
    </source>
</evidence>
<evidence type="ECO:0000256" key="7">
    <source>
        <dbReference type="ARBA" id="ARBA00022692"/>
    </source>
</evidence>
<feature type="transmembrane region" description="Helical" evidence="16">
    <location>
        <begin position="131"/>
        <end position="153"/>
    </location>
</feature>
<evidence type="ECO:0000256" key="11">
    <source>
        <dbReference type="ARBA" id="ARBA00023027"/>
    </source>
</evidence>
<dbReference type="GO" id="GO:0008137">
    <property type="term" value="F:NADH dehydrogenase (ubiquinone) activity"/>
    <property type="evidence" value="ECO:0007669"/>
    <property type="project" value="UniProtKB-EC"/>
</dbReference>
<evidence type="ECO:0000256" key="6">
    <source>
        <dbReference type="ARBA" id="ARBA00022660"/>
    </source>
</evidence>
<geneLocation type="mitochondrion" evidence="17"/>
<feature type="transmembrane region" description="Helical" evidence="16">
    <location>
        <begin position="47"/>
        <end position="67"/>
    </location>
</feature>
<keyword evidence="6" id="KW-0679">Respiratory chain</keyword>
<organism evidence="17">
    <name type="scientific">Ergatettix dorsifera</name>
    <dbReference type="NCBI Taxonomy" id="2571036"/>
    <lineage>
        <taxon>Eukaryota</taxon>
        <taxon>Metazoa</taxon>
        <taxon>Ecdysozoa</taxon>
        <taxon>Arthropoda</taxon>
        <taxon>Hexapoda</taxon>
        <taxon>Insecta</taxon>
        <taxon>Pterygota</taxon>
        <taxon>Neoptera</taxon>
        <taxon>Polyneoptera</taxon>
        <taxon>Orthoptera</taxon>
        <taxon>Caelifera</taxon>
        <taxon>Acrididea</taxon>
        <taxon>Tetrigoidea</taxon>
        <taxon>Tetrigidae</taxon>
        <taxon>Tetriginae</taxon>
        <taxon>Ergatettix</taxon>
    </lineage>
</organism>
<keyword evidence="13 16" id="KW-0472">Membrane</keyword>
<evidence type="ECO:0000256" key="14">
    <source>
        <dbReference type="ARBA" id="ARBA00031019"/>
    </source>
</evidence>
<dbReference type="RefSeq" id="YP_009740690.1">
    <property type="nucleotide sequence ID" value="NC_046540.1"/>
</dbReference>
<reference evidence="17" key="1">
    <citation type="submission" date="2019-06" db="EMBL/GenBank/DDBJ databases">
        <title>MtOrt: An empirical mitochondrial amino acid substitution model for evolutionary studies of Orthoptera insects.</title>
        <authorList>
            <person name="Chang H."/>
            <person name="Nie Y."/>
            <person name="Zhang N."/>
            <person name="Zhang X."/>
            <person name="Sun H."/>
            <person name="Mao Y."/>
            <person name="Q Z."/>
            <person name="Huang Y."/>
        </authorList>
    </citation>
    <scope>NUCLEOTIDE SEQUENCE</scope>
</reference>
<evidence type="ECO:0000256" key="16">
    <source>
        <dbReference type="SAM" id="Phobius"/>
    </source>
</evidence>
<name>A0A6G6A774_9ORTH</name>
<dbReference type="CTD" id="4541"/>
<evidence type="ECO:0000256" key="9">
    <source>
        <dbReference type="ARBA" id="ARBA00022982"/>
    </source>
</evidence>
<feature type="transmembrane region" description="Helical" evidence="16">
    <location>
        <begin position="21"/>
        <end position="41"/>
    </location>
</feature>
<evidence type="ECO:0000256" key="5">
    <source>
        <dbReference type="ARBA" id="ARBA00022448"/>
    </source>
</evidence>